<keyword evidence="1 5" id="KW-0489">Methyltransferase</keyword>
<feature type="binding site" evidence="5">
    <location>
        <begin position="241"/>
        <end position="247"/>
    </location>
    <ligand>
        <name>S-adenosyl-L-methionine</name>
        <dbReference type="ChEBI" id="CHEBI:59789"/>
    </ligand>
</feature>
<proteinExistence type="inferred from homology"/>
<comment type="caution">
    <text evidence="7">The sequence shown here is derived from an EMBL/GenBank/DDBJ whole genome shotgun (WGS) entry which is preliminary data.</text>
</comment>
<evidence type="ECO:0000256" key="2">
    <source>
        <dbReference type="ARBA" id="ARBA00022679"/>
    </source>
</evidence>
<dbReference type="GO" id="GO:0008173">
    <property type="term" value="F:RNA methyltransferase activity"/>
    <property type="evidence" value="ECO:0007669"/>
    <property type="project" value="InterPro"/>
</dbReference>
<comment type="caution">
    <text evidence="5">Lacks conserved residue(s) required for the propagation of feature annotation.</text>
</comment>
<dbReference type="Pfam" id="PF01189">
    <property type="entry name" value="Methyltr_RsmB-F"/>
    <property type="match status" value="1"/>
</dbReference>
<keyword evidence="3 5" id="KW-0949">S-adenosyl-L-methionine</keyword>
<dbReference type="PANTHER" id="PTHR22807">
    <property type="entry name" value="NOP2 YEAST -RELATED NOL1/NOP2/FMU SUN DOMAIN-CONTAINING"/>
    <property type="match status" value="1"/>
</dbReference>
<evidence type="ECO:0000259" key="6">
    <source>
        <dbReference type="PROSITE" id="PS51686"/>
    </source>
</evidence>
<dbReference type="InterPro" id="IPR023267">
    <property type="entry name" value="RCMT"/>
</dbReference>
<dbReference type="InterPro" id="IPR049560">
    <property type="entry name" value="MeTrfase_RsmB-F_NOP2_cat"/>
</dbReference>
<evidence type="ECO:0000313" key="7">
    <source>
        <dbReference type="EMBL" id="RCL73145.1"/>
    </source>
</evidence>
<dbReference type="InterPro" id="IPR029063">
    <property type="entry name" value="SAM-dependent_MTases_sf"/>
</dbReference>
<dbReference type="PRINTS" id="PR02008">
    <property type="entry name" value="RCMTFAMILY"/>
</dbReference>
<dbReference type="AlphaFoldDB" id="A0A368DPL1"/>
<sequence>MKFSSQIQSSIEILEQIIVRYKTIPMATKEWSADNRFAGSSDRSIIINIINMAMRRKNSSAYLLNDDSPRSIIIGALFNELKYDIEIISSIFNNEKYAPSSLTSDEIKSLNGANQRLIKAEDWIKFDVQESLLSEYVATFKDDIEDQLLKLSSMPDLDIRVNTLKTNSENVSKAISKYNPMPTNYSPYAMRLKSDGILFKYPNLENTISYNKGHFETQNEGSQISAILSGAIPRMQILDFCAGQGGKSAILSAIMENTGQIYLHDIDESRLKNVPDRMKRLGVKNYQIKMNLEYKKKEEKLFDIVFVDAPCSGSGTWRRKPDLKWKFNPEKLASNIKDQYEILNNSKTYVKVGGNLVYVTCSVFDSENDKQIQTFLANSPNFKLIPYQENWLIKKNPIPKNSKLHNKETLLLSPMTHNTDGFFVAILKRFE</sequence>
<dbReference type="Gene3D" id="3.40.50.150">
    <property type="entry name" value="Vaccinia Virus protein VP39"/>
    <property type="match status" value="1"/>
</dbReference>
<dbReference type="GO" id="GO:0003723">
    <property type="term" value="F:RNA binding"/>
    <property type="evidence" value="ECO:0007669"/>
    <property type="project" value="UniProtKB-UniRule"/>
</dbReference>
<protein>
    <submittedName>
        <fullName evidence="7">RsmB/NOP family class I SAM-dependent RNA methyltransferase</fullName>
    </submittedName>
</protein>
<dbReference type="EMBL" id="QOQD01000009">
    <property type="protein sequence ID" value="RCL73145.1"/>
    <property type="molecule type" value="Genomic_DNA"/>
</dbReference>
<dbReference type="PROSITE" id="PS51686">
    <property type="entry name" value="SAM_MT_RSMB_NOP"/>
    <property type="match status" value="1"/>
</dbReference>
<dbReference type="SUPFAM" id="SSF53335">
    <property type="entry name" value="S-adenosyl-L-methionine-dependent methyltransferases"/>
    <property type="match status" value="1"/>
</dbReference>
<evidence type="ECO:0000256" key="3">
    <source>
        <dbReference type="ARBA" id="ARBA00022691"/>
    </source>
</evidence>
<feature type="binding site" evidence="5">
    <location>
        <position position="265"/>
    </location>
    <ligand>
        <name>S-adenosyl-L-methionine</name>
        <dbReference type="ChEBI" id="CHEBI:59789"/>
    </ligand>
</feature>
<comment type="similarity">
    <text evidence="5">Belongs to the class I-like SAM-binding methyltransferase superfamily. RsmB/NOP family.</text>
</comment>
<feature type="active site" description="Nucleophile" evidence="5">
    <location>
        <position position="361"/>
    </location>
</feature>
<name>A0A368DPL1_9PROT</name>
<evidence type="ECO:0000313" key="8">
    <source>
        <dbReference type="Proteomes" id="UP000253570"/>
    </source>
</evidence>
<keyword evidence="4 5" id="KW-0694">RNA-binding</keyword>
<feature type="binding site" evidence="5">
    <location>
        <position position="308"/>
    </location>
    <ligand>
        <name>S-adenosyl-L-methionine</name>
        <dbReference type="ChEBI" id="CHEBI:59789"/>
    </ligand>
</feature>
<dbReference type="Proteomes" id="UP000253570">
    <property type="component" value="Unassembled WGS sequence"/>
</dbReference>
<feature type="domain" description="SAM-dependent MTase RsmB/NOP-type" evidence="6">
    <location>
        <begin position="147"/>
        <end position="430"/>
    </location>
</feature>
<accession>A0A368DPL1</accession>
<evidence type="ECO:0000256" key="5">
    <source>
        <dbReference type="PROSITE-ProRule" id="PRU01023"/>
    </source>
</evidence>
<dbReference type="Gene3D" id="3.30.70.1170">
    <property type="entry name" value="Sun protein, domain 3"/>
    <property type="match status" value="1"/>
</dbReference>
<reference evidence="7 8" key="1">
    <citation type="journal article" date="2018" name="Microbiome">
        <title>Fine metagenomic profile of the Mediterranean stratified and mixed water columns revealed by assembly and recruitment.</title>
        <authorList>
            <person name="Haro-Moreno J.M."/>
            <person name="Lopez-Perez M."/>
            <person name="De La Torre J.R."/>
            <person name="Picazo A."/>
            <person name="Camacho A."/>
            <person name="Rodriguez-Valera F."/>
        </authorList>
    </citation>
    <scope>NUCLEOTIDE SEQUENCE [LARGE SCALE GENOMIC DNA]</scope>
    <source>
        <strain evidence="7">MED-G57</strain>
    </source>
</reference>
<dbReference type="PANTHER" id="PTHR22807:SF53">
    <property type="entry name" value="RIBOSOMAL RNA SMALL SUBUNIT METHYLTRANSFERASE B-RELATED"/>
    <property type="match status" value="1"/>
</dbReference>
<evidence type="ECO:0000256" key="4">
    <source>
        <dbReference type="ARBA" id="ARBA00022884"/>
    </source>
</evidence>
<dbReference type="InterPro" id="IPR001678">
    <property type="entry name" value="MeTrfase_RsmB-F_NOP2_dom"/>
</dbReference>
<organism evidence="7 8">
    <name type="scientific">PS1 clade bacterium</name>
    <dbReference type="NCBI Taxonomy" id="2175152"/>
    <lineage>
        <taxon>Bacteria</taxon>
        <taxon>Pseudomonadati</taxon>
        <taxon>Pseudomonadota</taxon>
        <taxon>Alphaproteobacteria</taxon>
        <taxon>PS1 clade</taxon>
    </lineage>
</organism>
<keyword evidence="2 5" id="KW-0808">Transferase</keyword>
<dbReference type="GO" id="GO:0001510">
    <property type="term" value="P:RNA methylation"/>
    <property type="evidence" value="ECO:0007669"/>
    <property type="project" value="InterPro"/>
</dbReference>
<gene>
    <name evidence="7" type="ORF">DBW71_04170</name>
</gene>
<evidence type="ECO:0000256" key="1">
    <source>
        <dbReference type="ARBA" id="ARBA00022603"/>
    </source>
</evidence>